<comment type="caution">
    <text evidence="2">The sequence shown here is derived from an EMBL/GenBank/DDBJ whole genome shotgun (WGS) entry which is preliminary data.</text>
</comment>
<gene>
    <name evidence="2" type="primary">jg23818</name>
    <name evidence="2" type="ORF">PAEG_LOCUS25989</name>
</gene>
<evidence type="ECO:0000313" key="3">
    <source>
        <dbReference type="Proteomes" id="UP000838756"/>
    </source>
</evidence>
<feature type="region of interest" description="Disordered" evidence="1">
    <location>
        <begin position="1"/>
        <end position="38"/>
    </location>
</feature>
<dbReference type="EMBL" id="CAKXAJ010026354">
    <property type="protein sequence ID" value="CAH2267439.1"/>
    <property type="molecule type" value="Genomic_DNA"/>
</dbReference>
<feature type="compositionally biased region" description="Basic and acidic residues" evidence="1">
    <location>
        <begin position="1"/>
        <end position="12"/>
    </location>
</feature>
<keyword evidence="3" id="KW-1185">Reference proteome</keyword>
<evidence type="ECO:0000313" key="2">
    <source>
        <dbReference type="EMBL" id="CAH2267439.1"/>
    </source>
</evidence>
<sequence length="86" mass="9661">MIGDSRDGHSALERASPTSTDEGRPRPRPPRGNRVTQGNCELFSRRAASLTLYCVATFNKCHDNVPPSVYFDVIKVDMRRVLLFLP</sequence>
<reference evidence="2" key="1">
    <citation type="submission" date="2022-03" db="EMBL/GenBank/DDBJ databases">
        <authorList>
            <person name="Lindestad O."/>
        </authorList>
    </citation>
    <scope>NUCLEOTIDE SEQUENCE</scope>
</reference>
<protein>
    <submittedName>
        <fullName evidence="2">Jg23818 protein</fullName>
    </submittedName>
</protein>
<dbReference type="AlphaFoldDB" id="A0A8S4SL91"/>
<name>A0A8S4SL91_9NEOP</name>
<organism evidence="2 3">
    <name type="scientific">Pararge aegeria aegeria</name>
    <dbReference type="NCBI Taxonomy" id="348720"/>
    <lineage>
        <taxon>Eukaryota</taxon>
        <taxon>Metazoa</taxon>
        <taxon>Ecdysozoa</taxon>
        <taxon>Arthropoda</taxon>
        <taxon>Hexapoda</taxon>
        <taxon>Insecta</taxon>
        <taxon>Pterygota</taxon>
        <taxon>Neoptera</taxon>
        <taxon>Endopterygota</taxon>
        <taxon>Lepidoptera</taxon>
        <taxon>Glossata</taxon>
        <taxon>Ditrysia</taxon>
        <taxon>Papilionoidea</taxon>
        <taxon>Nymphalidae</taxon>
        <taxon>Satyrinae</taxon>
        <taxon>Satyrini</taxon>
        <taxon>Parargina</taxon>
        <taxon>Pararge</taxon>
    </lineage>
</organism>
<proteinExistence type="predicted"/>
<evidence type="ECO:0000256" key="1">
    <source>
        <dbReference type="SAM" id="MobiDB-lite"/>
    </source>
</evidence>
<dbReference type="Proteomes" id="UP000838756">
    <property type="component" value="Unassembled WGS sequence"/>
</dbReference>
<accession>A0A8S4SL91</accession>